<feature type="transmembrane region" description="Helical" evidence="1">
    <location>
        <begin position="15"/>
        <end position="36"/>
    </location>
</feature>
<dbReference type="RefSeq" id="WP_066732371.1">
    <property type="nucleotide sequence ID" value="NZ_JAJCIQ010000001.1"/>
</dbReference>
<feature type="transmembrane region" description="Helical" evidence="1">
    <location>
        <begin position="190"/>
        <end position="207"/>
    </location>
</feature>
<evidence type="ECO:0000313" key="2">
    <source>
        <dbReference type="EMBL" id="MCB7386152.1"/>
    </source>
</evidence>
<name>A0ABS8DCL2_9FIRM</name>
<keyword evidence="1" id="KW-1133">Transmembrane helix</keyword>
<sequence>MINTTLFKKEIKSNYILLLIFSAVLTVYGSMIVAMFEPKMSESLKAMADSMPEIFAAFGMTDVGTTLMDFVTGYLYNMLYIAFPCVFLIILANRLVAKYVDNGSMAYILAVPEKRRKIVITQAVFLVCCLFIMVAYITGLILFVSHLMFPKELNTAEFLRVNVGLLGVLVFIGGACFLFSCLFNETRLSTGIGTGIVVYSILAQMLARVGDKFEALKYATPLTLYDVEGLIAMERNAWICCAVLYACGLLFLAVGCTAFSKRNLPI</sequence>
<proteinExistence type="predicted"/>
<keyword evidence="3" id="KW-1185">Reference proteome</keyword>
<keyword evidence="1" id="KW-0812">Transmembrane</keyword>
<comment type="caution">
    <text evidence="2">The sequence shown here is derived from an EMBL/GenBank/DDBJ whole genome shotgun (WGS) entry which is preliminary data.</text>
</comment>
<keyword evidence="1" id="KW-0472">Membrane</keyword>
<dbReference type="PANTHER" id="PTHR37305:SF2">
    <property type="entry name" value="BACITRACIN TRANSPORT PERMEASE PROTEIN BCRB"/>
    <property type="match status" value="1"/>
</dbReference>
<feature type="transmembrane region" description="Helical" evidence="1">
    <location>
        <begin position="163"/>
        <end position="183"/>
    </location>
</feature>
<dbReference type="EMBL" id="JAJCIS010000001">
    <property type="protein sequence ID" value="MCB7386152.1"/>
    <property type="molecule type" value="Genomic_DNA"/>
</dbReference>
<feature type="transmembrane region" description="Helical" evidence="1">
    <location>
        <begin position="74"/>
        <end position="97"/>
    </location>
</feature>
<evidence type="ECO:0000313" key="3">
    <source>
        <dbReference type="Proteomes" id="UP001299546"/>
    </source>
</evidence>
<dbReference type="PANTHER" id="PTHR37305">
    <property type="entry name" value="INTEGRAL MEMBRANE PROTEIN-RELATED"/>
    <property type="match status" value="1"/>
</dbReference>
<accession>A0ABS8DCL2</accession>
<gene>
    <name evidence="2" type="ORF">LIZ65_02525</name>
</gene>
<reference evidence="2 3" key="1">
    <citation type="submission" date="2021-10" db="EMBL/GenBank/DDBJ databases">
        <title>Collection of gut derived symbiotic bacterial strains cultured from healthy donors.</title>
        <authorList>
            <person name="Lin H."/>
            <person name="Littmann E."/>
            <person name="Kohout C."/>
            <person name="Pamer E.G."/>
        </authorList>
    </citation>
    <scope>NUCLEOTIDE SEQUENCE [LARGE SCALE GENOMIC DNA]</scope>
    <source>
        <strain evidence="2 3">DFI.1.165</strain>
    </source>
</reference>
<protein>
    <submittedName>
        <fullName evidence="2">ABC transporter permease subunit</fullName>
    </submittedName>
</protein>
<feature type="transmembrane region" description="Helical" evidence="1">
    <location>
        <begin position="236"/>
        <end position="259"/>
    </location>
</feature>
<feature type="transmembrane region" description="Helical" evidence="1">
    <location>
        <begin position="118"/>
        <end position="143"/>
    </location>
</feature>
<dbReference type="Proteomes" id="UP001299546">
    <property type="component" value="Unassembled WGS sequence"/>
</dbReference>
<evidence type="ECO:0000256" key="1">
    <source>
        <dbReference type="SAM" id="Phobius"/>
    </source>
</evidence>
<organism evidence="2 3">
    <name type="scientific">Bariatricus massiliensis</name>
    <dbReference type="NCBI Taxonomy" id="1745713"/>
    <lineage>
        <taxon>Bacteria</taxon>
        <taxon>Bacillati</taxon>
        <taxon>Bacillota</taxon>
        <taxon>Clostridia</taxon>
        <taxon>Lachnospirales</taxon>
        <taxon>Lachnospiraceae</taxon>
        <taxon>Bariatricus</taxon>
    </lineage>
</organism>